<sequence length="70" mass="7454">MHEPFSAPFTACLAAGAALWWLAGGFLLLLTPLPAHTDQLGWSPLYWLALAPLCVVAGLRLRRAGTRPAG</sequence>
<comment type="caution">
    <text evidence="2">The sequence shown here is derived from an EMBL/GenBank/DDBJ whole genome shotgun (WGS) entry which is preliminary data.</text>
</comment>
<feature type="transmembrane region" description="Helical" evidence="1">
    <location>
        <begin position="45"/>
        <end position="61"/>
    </location>
</feature>
<evidence type="ECO:0000313" key="3">
    <source>
        <dbReference type="Proteomes" id="UP001381174"/>
    </source>
</evidence>
<dbReference type="EMBL" id="JBBBNY010000001">
    <property type="protein sequence ID" value="MEI7035244.1"/>
    <property type="molecule type" value="Genomic_DNA"/>
</dbReference>
<accession>A0ABU8J7N7</accession>
<gene>
    <name evidence="2" type="ORF">WAT24_00575</name>
</gene>
<evidence type="ECO:0000313" key="2">
    <source>
        <dbReference type="EMBL" id="MEI7035244.1"/>
    </source>
</evidence>
<keyword evidence="1" id="KW-0472">Membrane</keyword>
<name>A0ABU8J7N7_9GAMM</name>
<organism evidence="2 3">
    <name type="scientific">Fulvimonas yonginensis</name>
    <dbReference type="NCBI Taxonomy" id="1495200"/>
    <lineage>
        <taxon>Bacteria</taxon>
        <taxon>Pseudomonadati</taxon>
        <taxon>Pseudomonadota</taxon>
        <taxon>Gammaproteobacteria</taxon>
        <taxon>Lysobacterales</taxon>
        <taxon>Rhodanobacteraceae</taxon>
        <taxon>Fulvimonas</taxon>
    </lineage>
</organism>
<dbReference type="RefSeq" id="WP_336805863.1">
    <property type="nucleotide sequence ID" value="NZ_JBBBNY010000001.1"/>
</dbReference>
<dbReference type="Proteomes" id="UP001381174">
    <property type="component" value="Unassembled WGS sequence"/>
</dbReference>
<keyword evidence="1" id="KW-1133">Transmembrane helix</keyword>
<keyword evidence="3" id="KW-1185">Reference proteome</keyword>
<keyword evidence="1" id="KW-0812">Transmembrane</keyword>
<proteinExistence type="predicted"/>
<evidence type="ECO:0000256" key="1">
    <source>
        <dbReference type="SAM" id="Phobius"/>
    </source>
</evidence>
<reference evidence="2 3" key="1">
    <citation type="journal article" date="2014" name="Int. J. Syst. Evol. Microbiol.">
        <title>Fulvimonas yonginensis sp. nov., isolated from greenhouse soil, and emended description of the genus Fulvimonas.</title>
        <authorList>
            <person name="Ahn J.H."/>
            <person name="Kim S.J."/>
            <person name="Weon H.Y."/>
            <person name="Hong S.B."/>
            <person name="Seok S.J."/>
            <person name="Kwon S.W."/>
        </authorList>
    </citation>
    <scope>NUCLEOTIDE SEQUENCE [LARGE SCALE GENOMIC DNA]</scope>
    <source>
        <strain evidence="2 3">KACC 16952</strain>
    </source>
</reference>
<protein>
    <submittedName>
        <fullName evidence="2">Uncharacterized protein</fullName>
    </submittedName>
</protein>